<dbReference type="InterPro" id="IPR044068">
    <property type="entry name" value="CB"/>
</dbReference>
<dbReference type="Proteomes" id="UP000093412">
    <property type="component" value="Unassembled WGS sequence"/>
</dbReference>
<dbReference type="InterPro" id="IPR011010">
    <property type="entry name" value="DNA_brk_join_enz"/>
</dbReference>
<dbReference type="InterPro" id="IPR013762">
    <property type="entry name" value="Integrase-like_cat_sf"/>
</dbReference>
<evidence type="ECO:0000256" key="4">
    <source>
        <dbReference type="ARBA" id="ARBA00023172"/>
    </source>
</evidence>
<keyword evidence="4" id="KW-0233">DNA recombination</keyword>
<reference evidence="8 9" key="1">
    <citation type="submission" date="2016-06" db="EMBL/GenBank/DDBJ databases">
        <title>Genome sequence of Oerskovia enterophila DSM 43852.</title>
        <authorList>
            <person name="Poehlein A."/>
            <person name="Jag V."/>
            <person name="Bengelsdorf F.R."/>
            <person name="Daniel R."/>
            <person name="Duerre P."/>
        </authorList>
    </citation>
    <scope>NUCLEOTIDE SEQUENCE [LARGE SCALE GENOMIC DNA]</scope>
    <source>
        <strain evidence="8 9">DSM 43852</strain>
    </source>
</reference>
<dbReference type="PANTHER" id="PTHR30349:SF41">
    <property type="entry name" value="INTEGRASE_RECOMBINASE PROTEIN MJ0367-RELATED"/>
    <property type="match status" value="1"/>
</dbReference>
<accession>A0ABX2Y973</accession>
<evidence type="ECO:0000313" key="9">
    <source>
        <dbReference type="Proteomes" id="UP000093412"/>
    </source>
</evidence>
<comment type="similarity">
    <text evidence="1">Belongs to the 'phage' integrase family.</text>
</comment>
<evidence type="ECO:0000256" key="3">
    <source>
        <dbReference type="ARBA" id="ARBA00023125"/>
    </source>
</evidence>
<dbReference type="Pfam" id="PF14659">
    <property type="entry name" value="Phage_int_SAM_3"/>
    <property type="match status" value="1"/>
</dbReference>
<evidence type="ECO:0000256" key="2">
    <source>
        <dbReference type="ARBA" id="ARBA00022908"/>
    </source>
</evidence>
<dbReference type="PROSITE" id="PS51898">
    <property type="entry name" value="TYR_RECOMBINASE"/>
    <property type="match status" value="1"/>
</dbReference>
<dbReference type="InterPro" id="IPR002104">
    <property type="entry name" value="Integrase_catalytic"/>
</dbReference>
<proteinExistence type="inferred from homology"/>
<dbReference type="Gene3D" id="1.10.443.10">
    <property type="entry name" value="Intergrase catalytic core"/>
    <property type="match status" value="1"/>
</dbReference>
<dbReference type="RefSeq" id="WP_068623897.1">
    <property type="nucleotide sequence ID" value="NZ_MAQA01000003.1"/>
</dbReference>
<organism evidence="8 9">
    <name type="scientific">Oerskovia enterophila</name>
    <dbReference type="NCBI Taxonomy" id="43678"/>
    <lineage>
        <taxon>Bacteria</taxon>
        <taxon>Bacillati</taxon>
        <taxon>Actinomycetota</taxon>
        <taxon>Actinomycetes</taxon>
        <taxon>Micrococcales</taxon>
        <taxon>Cellulomonadaceae</taxon>
        <taxon>Oerskovia</taxon>
    </lineage>
</organism>
<keyword evidence="3 5" id="KW-0238">DNA-binding</keyword>
<evidence type="ECO:0000259" key="7">
    <source>
        <dbReference type="PROSITE" id="PS51900"/>
    </source>
</evidence>
<sequence length="413" mass="45622">MSARRGRRGDGSVRTYQTVAGTRYRIEYRVPVDPDDPEAGTTRKGVGGFTTKGEAAKALRAAVTEVETGRATVDTKVTVSQFAADWLAGRRASTSTVETYRRYVRLHIDPYIGSVPLVDLRAARIARLYRDLEARGNHDRGKEGTGLGPNSVRKVHALLVSILDGALAEHLIATNPAKLPQANPPTAREVKSAKPEIHPWTAAQLKAFLSWCPHDDTDLSMGWIVVGRTGLRRGELLGLQWRDVDLTGHKLAVRRAIVEVKSKGKPTTFPTVPPKNGRPRAVYLDTPTVNALRAQFNRLASIDPALVGADQAVFVKSDGMLIRPGGVWDRWRAAVDRYNRGRPRDERLPDIRVHDLRHTHATLLLEAQTHPKVVQERLGHANIAITLDLYSHVSPTTQQVAVQKFEAFMDATV</sequence>
<dbReference type="SUPFAM" id="SSF56349">
    <property type="entry name" value="DNA breaking-rejoining enzymes"/>
    <property type="match status" value="1"/>
</dbReference>
<protein>
    <submittedName>
        <fullName evidence="8">Prophage phiRv2 integrase</fullName>
    </submittedName>
</protein>
<feature type="domain" description="Core-binding (CB)" evidence="7">
    <location>
        <begin position="77"/>
        <end position="167"/>
    </location>
</feature>
<evidence type="ECO:0000313" key="8">
    <source>
        <dbReference type="EMBL" id="OCI32767.1"/>
    </source>
</evidence>
<evidence type="ECO:0000256" key="1">
    <source>
        <dbReference type="ARBA" id="ARBA00008857"/>
    </source>
</evidence>
<feature type="domain" description="Tyr recombinase" evidence="6">
    <location>
        <begin position="195"/>
        <end position="403"/>
    </location>
</feature>
<dbReference type="PANTHER" id="PTHR30349">
    <property type="entry name" value="PHAGE INTEGRASE-RELATED"/>
    <property type="match status" value="1"/>
</dbReference>
<keyword evidence="2" id="KW-0229">DNA integration</keyword>
<dbReference type="CDD" id="cd01189">
    <property type="entry name" value="INT_ICEBs1_C_like"/>
    <property type="match status" value="1"/>
</dbReference>
<dbReference type="InterPro" id="IPR004107">
    <property type="entry name" value="Integrase_SAM-like_N"/>
</dbReference>
<evidence type="ECO:0000256" key="5">
    <source>
        <dbReference type="PROSITE-ProRule" id="PRU01248"/>
    </source>
</evidence>
<comment type="caution">
    <text evidence="8">The sequence shown here is derived from an EMBL/GenBank/DDBJ whole genome shotgun (WGS) entry which is preliminary data.</text>
</comment>
<dbReference type="Gene3D" id="1.10.150.130">
    <property type="match status" value="1"/>
</dbReference>
<dbReference type="InterPro" id="IPR010998">
    <property type="entry name" value="Integrase_recombinase_N"/>
</dbReference>
<dbReference type="Pfam" id="PF00589">
    <property type="entry name" value="Phage_integrase"/>
    <property type="match status" value="1"/>
</dbReference>
<dbReference type="InterPro" id="IPR050090">
    <property type="entry name" value="Tyrosine_recombinase_XerCD"/>
</dbReference>
<dbReference type="EMBL" id="MAQA01000003">
    <property type="protein sequence ID" value="OCI32767.1"/>
    <property type="molecule type" value="Genomic_DNA"/>
</dbReference>
<dbReference type="PROSITE" id="PS51900">
    <property type="entry name" value="CB"/>
    <property type="match status" value="1"/>
</dbReference>
<keyword evidence="9" id="KW-1185">Reference proteome</keyword>
<evidence type="ECO:0000259" key="6">
    <source>
        <dbReference type="PROSITE" id="PS51898"/>
    </source>
</evidence>
<name>A0ABX2Y973_9CELL</name>
<gene>
    <name evidence="8" type="ORF">OERS_03590</name>
</gene>